<reference evidence="1 2" key="1">
    <citation type="submission" date="2019-03" db="EMBL/GenBank/DDBJ databases">
        <title>Genomic Encyclopedia of Type Strains, Phase IV (KMG-IV): sequencing the most valuable type-strain genomes for metagenomic binning, comparative biology and taxonomic classification.</title>
        <authorList>
            <person name="Goeker M."/>
        </authorList>
    </citation>
    <scope>NUCLEOTIDE SEQUENCE [LARGE SCALE GENOMIC DNA]</scope>
    <source>
        <strain evidence="1 2">DSM 23344</strain>
    </source>
</reference>
<evidence type="ECO:0000313" key="1">
    <source>
        <dbReference type="EMBL" id="TCO69140.1"/>
    </source>
</evidence>
<dbReference type="Proteomes" id="UP000294980">
    <property type="component" value="Unassembled WGS sequence"/>
</dbReference>
<keyword evidence="2" id="KW-1185">Reference proteome</keyword>
<dbReference type="EMBL" id="SLWX01000039">
    <property type="protein sequence ID" value="TCO69140.1"/>
    <property type="molecule type" value="Genomic_DNA"/>
</dbReference>
<gene>
    <name evidence="1" type="ORF">EV688_1392</name>
</gene>
<evidence type="ECO:0000313" key="2">
    <source>
        <dbReference type="Proteomes" id="UP000294980"/>
    </source>
</evidence>
<dbReference type="AlphaFoldDB" id="A0A4V2S9U6"/>
<sequence length="101" mass="10903">MRSSMKTFIFLIALLLRQQAYSQGDVIELDRKTFCASVDELKFANAELLGAAVGIGMSVDVFARRVEVSATGLREASDLLLSAAKKASDAANPIYDICAQD</sequence>
<accession>A0A4V2S9U6</accession>
<organism evidence="1 2">
    <name type="scientific">Chromatocurvus halotolerans</name>
    <dbReference type="NCBI Taxonomy" id="1132028"/>
    <lineage>
        <taxon>Bacteria</taxon>
        <taxon>Pseudomonadati</taxon>
        <taxon>Pseudomonadota</taxon>
        <taxon>Gammaproteobacteria</taxon>
        <taxon>Cellvibrionales</taxon>
        <taxon>Halieaceae</taxon>
        <taxon>Chromatocurvus</taxon>
    </lineage>
</organism>
<proteinExistence type="predicted"/>
<name>A0A4V2S9U6_9GAMM</name>
<protein>
    <submittedName>
        <fullName evidence="1">Uncharacterized protein</fullName>
    </submittedName>
</protein>
<comment type="caution">
    <text evidence="1">The sequence shown here is derived from an EMBL/GenBank/DDBJ whole genome shotgun (WGS) entry which is preliminary data.</text>
</comment>